<dbReference type="Proteomes" id="UP000465866">
    <property type="component" value="Chromosome"/>
</dbReference>
<keyword evidence="2" id="KW-0808">Transferase</keyword>
<dbReference type="InterPro" id="IPR015897">
    <property type="entry name" value="CHK_kinase-like"/>
</dbReference>
<dbReference type="GO" id="GO:0016740">
    <property type="term" value="F:transferase activity"/>
    <property type="evidence" value="ECO:0007669"/>
    <property type="project" value="UniProtKB-KW"/>
</dbReference>
<dbReference type="EMBL" id="AP022569">
    <property type="protein sequence ID" value="BBX47217.1"/>
    <property type="molecule type" value="Genomic_DNA"/>
</dbReference>
<dbReference type="SUPFAM" id="SSF159245">
    <property type="entry name" value="AttH-like"/>
    <property type="match status" value="1"/>
</dbReference>
<dbReference type="SMART" id="SM00587">
    <property type="entry name" value="CHK"/>
    <property type="match status" value="1"/>
</dbReference>
<dbReference type="PANTHER" id="PTHR23020">
    <property type="entry name" value="UNCHARACTERIZED NUCLEAR HORMONE RECEPTOR-RELATED"/>
    <property type="match status" value="1"/>
</dbReference>
<keyword evidence="3" id="KW-1185">Reference proteome</keyword>
<evidence type="ECO:0000313" key="3">
    <source>
        <dbReference type="Proteomes" id="UP000465866"/>
    </source>
</evidence>
<proteinExistence type="predicted"/>
<dbReference type="SUPFAM" id="SSF56112">
    <property type="entry name" value="Protein kinase-like (PK-like)"/>
    <property type="match status" value="1"/>
</dbReference>
<gene>
    <name evidence="2" type="ORF">MCOO_32320</name>
</gene>
<dbReference type="Gene3D" id="3.90.1200.10">
    <property type="match status" value="1"/>
</dbReference>
<evidence type="ECO:0000313" key="2">
    <source>
        <dbReference type="EMBL" id="BBX47217.1"/>
    </source>
</evidence>
<sequence>MVARTHDATLLIRDPSQISDGWLGEVLAVDDPTILSVERIGTGQMSQSHRVRFRASAGSGSVIVKLASDNASSRSTGVGMGAYYREVTFYRNVPDGFDGPLARCHLAVFDESAGWFTLVLEDIADATVGDQIRGCFNQQAQLAIGALAQLHAPAFNDAAEGLRDYLNQPNPLNQAALSVLHADVCRAFVSVLDGWAADRRTPLGLIHGDYRLDNLLFTADSCTVVDWQTVSWGPVMHDLAYFVGSSLIVADRRAHEHDLVRFYYDELVRRGVTNFSWDQCWAEYRRQSFACLVITIAAGVVVERTDRGDDMFATVLARVCQQILDLDALSLLPAASSPPAALRPEPADEGRHTPGSEALWNESWYFDAVDATETLGVYVRLGLQPNLGACFFAASIVRPGQPTLMVVDERAPLPADGGSVEIVHTESLRAVQHCVEPMTRFHVTLDATAQAFADHAAPLRDETGEPVPVSIDLTWETDGVPYQWRVSTRYEIPCRVTGAIRIGDQQFAFAGPGQRDHSWGSRDWWANDWMWSAFHLDDGTHTHAVTVPGMPGGRAVGYTQRGDTLTEVQTGASTETAGTDGLISAAQVLTQPEHLVLDVQRRPTGASRTSIAPWPASAPRMDVAVSVGSNGTATKLAPVDPPRSIAG</sequence>
<dbReference type="InterPro" id="IPR052961">
    <property type="entry name" value="Oxido-Kinase-like_Enzymes"/>
</dbReference>
<dbReference type="InterPro" id="IPR055492">
    <property type="entry name" value="DUF7064"/>
</dbReference>
<dbReference type="InterPro" id="IPR011009">
    <property type="entry name" value="Kinase-like_dom_sf"/>
</dbReference>
<dbReference type="PANTHER" id="PTHR23020:SF41">
    <property type="entry name" value="AMINOGLYCOSIDE PHOSPHOTRANSFERASE DOMAIN-CONTAINING PROTEIN"/>
    <property type="match status" value="1"/>
</dbReference>
<accession>A0A7I7KZL4</accession>
<dbReference type="AlphaFoldDB" id="A0A7I7KZL4"/>
<dbReference type="InterPro" id="IPR002575">
    <property type="entry name" value="Aminoglycoside_PTrfase"/>
</dbReference>
<dbReference type="Pfam" id="PF23212">
    <property type="entry name" value="DUF7064"/>
    <property type="match status" value="1"/>
</dbReference>
<dbReference type="Pfam" id="PF01636">
    <property type="entry name" value="APH"/>
    <property type="match status" value="1"/>
</dbReference>
<reference evidence="2 3" key="1">
    <citation type="journal article" date="2019" name="Emerg. Microbes Infect.">
        <title>Comprehensive subspecies identification of 175 nontuberculous mycobacteria species based on 7547 genomic profiles.</title>
        <authorList>
            <person name="Matsumoto Y."/>
            <person name="Kinjo T."/>
            <person name="Motooka D."/>
            <person name="Nabeya D."/>
            <person name="Jung N."/>
            <person name="Uechi K."/>
            <person name="Horii T."/>
            <person name="Iida T."/>
            <person name="Fujita J."/>
            <person name="Nakamura S."/>
        </authorList>
    </citation>
    <scope>NUCLEOTIDE SEQUENCE [LARGE SCALE GENOMIC DNA]</scope>
    <source>
        <strain evidence="2 3">JCM 12404</strain>
    </source>
</reference>
<protein>
    <submittedName>
        <fullName evidence="2">Phosphotransferase</fullName>
    </submittedName>
</protein>
<feature type="domain" description="CHK kinase-like" evidence="1">
    <location>
        <begin position="118"/>
        <end position="273"/>
    </location>
</feature>
<dbReference type="KEGG" id="mcoo:MCOO_32320"/>
<name>A0A7I7KZL4_9MYCO</name>
<organism evidence="2 3">
    <name type="scientific">Mycobacterium cookii</name>
    <dbReference type="NCBI Taxonomy" id="1775"/>
    <lineage>
        <taxon>Bacteria</taxon>
        <taxon>Bacillati</taxon>
        <taxon>Actinomycetota</taxon>
        <taxon>Actinomycetes</taxon>
        <taxon>Mycobacteriales</taxon>
        <taxon>Mycobacteriaceae</taxon>
        <taxon>Mycobacterium</taxon>
    </lineage>
</organism>
<evidence type="ECO:0000259" key="1">
    <source>
        <dbReference type="SMART" id="SM00587"/>
    </source>
</evidence>